<evidence type="ECO:0000256" key="1">
    <source>
        <dbReference type="SAM" id="MobiDB-lite"/>
    </source>
</evidence>
<sequence>MSSFAAMQHVKPEAAQPARLQHSNASAVQSEFTDQRPQATVQRQLQNAANNSPQSHQLKALQQMTQNSNRSMQLKAMGVIMNAPAVQRVEQANQLQTKSKNSIVQLLNPTTISSGGTLQLATEINHDAGHVVTNSGPNGEAEAHVVGKSMKAKLDVRHPVVGTATGVNWTWMQHLRRTYPRAGVVRGHLLNHDLGGFSIPENLYPISTEANADHSQKVEQKVKALLSAAERQHQRQPDSAPRIEYEVDVEEGTAEDPSKATFKCSYGIENNPQSKVTVPSDLGSHKGGFRGSGNQKAPAAWAHGKRKGTDVESNPLTDYTDDPSKRVNAMVNITAAAARKDGVLETANVNAPASVRLPAVADPASKDRFLNWEPKLGTRDRYALRVFKNLGKDLKSIKQDIFASEIERWQEDDDYIPTLENMLNKLRLQFTALVDNWIIGDHLFANLWGKETKRHTKNKSILTKTRRGKSK</sequence>
<protein>
    <submittedName>
        <fullName evidence="2">Uncharacterized protein</fullName>
    </submittedName>
</protein>
<accession>A0ABR6XH39</accession>
<dbReference type="RefSeq" id="WP_190479815.1">
    <property type="nucleotide sequence ID" value="NZ_JACOFT010000004.1"/>
</dbReference>
<keyword evidence="3" id="KW-1185">Reference proteome</keyword>
<evidence type="ECO:0000313" key="2">
    <source>
        <dbReference type="EMBL" id="MBC3812171.1"/>
    </source>
</evidence>
<comment type="caution">
    <text evidence="2">The sequence shown here is derived from an EMBL/GenBank/DDBJ whole genome shotgun (WGS) entry which is preliminary data.</text>
</comment>
<proteinExistence type="predicted"/>
<feature type="compositionally biased region" description="Polar residues" evidence="1">
    <location>
        <begin position="21"/>
        <end position="41"/>
    </location>
</feature>
<name>A0ABR6XH39_9BURK</name>
<reference evidence="2 3" key="1">
    <citation type="submission" date="2020-08" db="EMBL/GenBank/DDBJ databases">
        <title>Novel species isolated from subtropical streams in China.</title>
        <authorList>
            <person name="Lu H."/>
        </authorList>
    </citation>
    <scope>NUCLEOTIDE SEQUENCE [LARGE SCALE GENOMIC DNA]</scope>
    <source>
        <strain evidence="2 3">CCTCC AB 2015119</strain>
    </source>
</reference>
<dbReference type="Proteomes" id="UP000637632">
    <property type="component" value="Unassembled WGS sequence"/>
</dbReference>
<feature type="region of interest" description="Disordered" evidence="1">
    <location>
        <begin position="1"/>
        <end position="41"/>
    </location>
</feature>
<dbReference type="EMBL" id="JACOFT010000004">
    <property type="protein sequence ID" value="MBC3812171.1"/>
    <property type="molecule type" value="Genomic_DNA"/>
</dbReference>
<evidence type="ECO:0000313" key="3">
    <source>
        <dbReference type="Proteomes" id="UP000637632"/>
    </source>
</evidence>
<feature type="region of interest" description="Disordered" evidence="1">
    <location>
        <begin position="288"/>
        <end position="323"/>
    </location>
</feature>
<organism evidence="2 3">
    <name type="scientific">Undibacterium aquatile</name>
    <dbReference type="NCBI Taxonomy" id="1537398"/>
    <lineage>
        <taxon>Bacteria</taxon>
        <taxon>Pseudomonadati</taxon>
        <taxon>Pseudomonadota</taxon>
        <taxon>Betaproteobacteria</taxon>
        <taxon>Burkholderiales</taxon>
        <taxon>Oxalobacteraceae</taxon>
        <taxon>Undibacterium</taxon>
    </lineage>
</organism>
<gene>
    <name evidence="2" type="ORF">H8K26_12020</name>
</gene>